<name>A0A5J4TKR2_9EUKA</name>
<accession>A0A5J4TKR2</accession>
<proteinExistence type="predicted"/>
<evidence type="ECO:0000313" key="1">
    <source>
        <dbReference type="EMBL" id="KAA6358964.1"/>
    </source>
</evidence>
<protein>
    <submittedName>
        <fullName evidence="1">Uncharacterized protein</fullName>
    </submittedName>
</protein>
<feature type="non-terminal residue" evidence="1">
    <location>
        <position position="1"/>
    </location>
</feature>
<dbReference type="AlphaFoldDB" id="A0A5J4TKR2"/>
<organism evidence="1 2">
    <name type="scientific">Streblomastix strix</name>
    <dbReference type="NCBI Taxonomy" id="222440"/>
    <lineage>
        <taxon>Eukaryota</taxon>
        <taxon>Metamonada</taxon>
        <taxon>Preaxostyla</taxon>
        <taxon>Oxymonadida</taxon>
        <taxon>Streblomastigidae</taxon>
        <taxon>Streblomastix</taxon>
    </lineage>
</organism>
<sequence length="134" mass="15162">VIKGEKQRNRYGLGGIKELMIFDEVIGIGRNIVGFSAKEGTKDLLVNVLIIKELVFGVIEFIQESQKTLDDLLVVTNEIKGQDEFVIDEMVIIENNVVDIGVDEKLMEFLEETVTRNLKSRLDDRLVTGLVIIR</sequence>
<gene>
    <name evidence="1" type="ORF">EZS28_045508</name>
</gene>
<comment type="caution">
    <text evidence="1">The sequence shown here is derived from an EMBL/GenBank/DDBJ whole genome shotgun (WGS) entry which is preliminary data.</text>
</comment>
<dbReference type="EMBL" id="SNRW01029114">
    <property type="protein sequence ID" value="KAA6358964.1"/>
    <property type="molecule type" value="Genomic_DNA"/>
</dbReference>
<reference evidence="1 2" key="1">
    <citation type="submission" date="2019-03" db="EMBL/GenBank/DDBJ databases">
        <title>Single cell metagenomics reveals metabolic interactions within the superorganism composed of flagellate Streblomastix strix and complex community of Bacteroidetes bacteria on its surface.</title>
        <authorList>
            <person name="Treitli S.C."/>
            <person name="Kolisko M."/>
            <person name="Husnik F."/>
            <person name="Keeling P."/>
            <person name="Hampl V."/>
        </authorList>
    </citation>
    <scope>NUCLEOTIDE SEQUENCE [LARGE SCALE GENOMIC DNA]</scope>
    <source>
        <strain evidence="1">ST1C</strain>
    </source>
</reference>
<dbReference type="Proteomes" id="UP000324800">
    <property type="component" value="Unassembled WGS sequence"/>
</dbReference>
<evidence type="ECO:0000313" key="2">
    <source>
        <dbReference type="Proteomes" id="UP000324800"/>
    </source>
</evidence>